<keyword evidence="9" id="KW-1185">Reference proteome</keyword>
<dbReference type="PRINTS" id="PR00783">
    <property type="entry name" value="MINTRINSICP"/>
</dbReference>
<feature type="transmembrane region" description="Helical" evidence="7">
    <location>
        <begin position="74"/>
        <end position="96"/>
    </location>
</feature>
<dbReference type="AlphaFoldDB" id="A0A401FLK0"/>
<dbReference type="GO" id="GO:0015250">
    <property type="term" value="F:water channel activity"/>
    <property type="evidence" value="ECO:0007669"/>
    <property type="project" value="TreeGrafter"/>
</dbReference>
<dbReference type="PANTHER" id="PTHR19139:SF199">
    <property type="entry name" value="MIP17260P"/>
    <property type="match status" value="1"/>
</dbReference>
<proteinExistence type="inferred from homology"/>
<dbReference type="InterPro" id="IPR000425">
    <property type="entry name" value="MIP"/>
</dbReference>
<accession>A0A401FLK0</accession>
<keyword evidence="5 7" id="KW-0472">Membrane</keyword>
<comment type="similarity">
    <text evidence="2 6">Belongs to the MIP/aquaporin (TC 1.A.8) family.</text>
</comment>
<organism evidence="8 9">
    <name type="scientific">Lentilactobacillus kosonis</name>
    <dbReference type="NCBI Taxonomy" id="2810561"/>
    <lineage>
        <taxon>Bacteria</taxon>
        <taxon>Bacillati</taxon>
        <taxon>Bacillota</taxon>
        <taxon>Bacilli</taxon>
        <taxon>Lactobacillales</taxon>
        <taxon>Lactobacillaceae</taxon>
        <taxon>Lentilactobacillus</taxon>
    </lineage>
</organism>
<evidence type="ECO:0000256" key="4">
    <source>
        <dbReference type="ARBA" id="ARBA00022989"/>
    </source>
</evidence>
<evidence type="ECO:0000256" key="7">
    <source>
        <dbReference type="SAM" id="Phobius"/>
    </source>
</evidence>
<dbReference type="InterPro" id="IPR023271">
    <property type="entry name" value="Aquaporin-like"/>
</dbReference>
<evidence type="ECO:0000256" key="6">
    <source>
        <dbReference type="RuleBase" id="RU000477"/>
    </source>
</evidence>
<evidence type="ECO:0000313" key="8">
    <source>
        <dbReference type="EMBL" id="GAY73223.1"/>
    </source>
</evidence>
<evidence type="ECO:0000256" key="1">
    <source>
        <dbReference type="ARBA" id="ARBA00004141"/>
    </source>
</evidence>
<dbReference type="PANTHER" id="PTHR19139">
    <property type="entry name" value="AQUAPORIN TRANSPORTER"/>
    <property type="match status" value="1"/>
</dbReference>
<gene>
    <name evidence="8" type="ORF">NBRC111893_1369</name>
</gene>
<name>A0A401FLK0_9LACO</name>
<keyword evidence="3 6" id="KW-0812">Transmembrane</keyword>
<keyword evidence="4 7" id="KW-1133">Transmembrane helix</keyword>
<reference evidence="8 9" key="1">
    <citation type="submission" date="2017-11" db="EMBL/GenBank/DDBJ databases">
        <title>Draft Genome Sequence of Lactobacillus curieae NBRC 111893 isolated from Koso, a Japanese sugar-Vegetable Fermented Beverage.</title>
        <authorList>
            <person name="Chiou T.Y."/>
            <person name="Oshima K."/>
            <person name="Suda W."/>
            <person name="Hattori M."/>
            <person name="Takahashi T."/>
        </authorList>
    </citation>
    <scope>NUCLEOTIDE SEQUENCE [LARGE SCALE GENOMIC DNA]</scope>
    <source>
        <strain evidence="8 9">NBRC111893</strain>
    </source>
</reference>
<keyword evidence="6" id="KW-0813">Transport</keyword>
<feature type="transmembrane region" description="Helical" evidence="7">
    <location>
        <begin position="116"/>
        <end position="137"/>
    </location>
</feature>
<feature type="transmembrane region" description="Helical" evidence="7">
    <location>
        <begin position="5"/>
        <end position="25"/>
    </location>
</feature>
<dbReference type="Pfam" id="PF00230">
    <property type="entry name" value="MIP"/>
    <property type="match status" value="1"/>
</dbReference>
<evidence type="ECO:0000313" key="9">
    <source>
        <dbReference type="Proteomes" id="UP000286974"/>
    </source>
</evidence>
<dbReference type="Proteomes" id="UP000286974">
    <property type="component" value="Unassembled WGS sequence"/>
</dbReference>
<dbReference type="GO" id="GO:0005886">
    <property type="term" value="C:plasma membrane"/>
    <property type="evidence" value="ECO:0007669"/>
    <property type="project" value="TreeGrafter"/>
</dbReference>
<evidence type="ECO:0000256" key="5">
    <source>
        <dbReference type="ARBA" id="ARBA00023136"/>
    </source>
</evidence>
<dbReference type="Gene3D" id="1.20.1080.10">
    <property type="entry name" value="Glycerol uptake facilitator protein"/>
    <property type="match status" value="1"/>
</dbReference>
<feature type="transmembrane region" description="Helical" evidence="7">
    <location>
        <begin position="191"/>
        <end position="212"/>
    </location>
</feature>
<dbReference type="RefSeq" id="WP_125008296.1">
    <property type="nucleotide sequence ID" value="NZ_BEXA01000003.1"/>
</dbReference>
<dbReference type="OrthoDB" id="9807293at2"/>
<dbReference type="InterPro" id="IPR034294">
    <property type="entry name" value="Aquaporin_transptr"/>
</dbReference>
<protein>
    <submittedName>
        <fullName evidence="8">Aquaporin Z</fullName>
    </submittedName>
</protein>
<sequence length="215" mass="22369">MKKYLAEFFGTMILVLLGTGTVVIAKGDVLAIGLAFGLAITISAYSFGAVSGGHFNPAVTTAMLINHKINVTNAIGYIIAQFVGATVGSGFVLYFVKSLGLSSTSLGQTDFPNISTLTAIIVEILITFIFVTIILLVTSETFGNPNMAGLIIGIALAFLIIIALNLTGGSLNPARSFGPAIFAGGSALSHYWVFLVAPEIGAILAAFVARYLKTN</sequence>
<feature type="transmembrane region" description="Helical" evidence="7">
    <location>
        <begin position="149"/>
        <end position="171"/>
    </location>
</feature>
<evidence type="ECO:0000256" key="3">
    <source>
        <dbReference type="ARBA" id="ARBA00022692"/>
    </source>
</evidence>
<comment type="subcellular location">
    <subcellularLocation>
        <location evidence="1">Membrane</location>
        <topology evidence="1">Multi-pass membrane protein</topology>
    </subcellularLocation>
</comment>
<evidence type="ECO:0000256" key="2">
    <source>
        <dbReference type="ARBA" id="ARBA00006175"/>
    </source>
</evidence>
<dbReference type="SUPFAM" id="SSF81338">
    <property type="entry name" value="Aquaporin-like"/>
    <property type="match status" value="1"/>
</dbReference>
<comment type="caution">
    <text evidence="8">The sequence shown here is derived from an EMBL/GenBank/DDBJ whole genome shotgun (WGS) entry which is preliminary data.</text>
</comment>
<feature type="transmembrane region" description="Helical" evidence="7">
    <location>
        <begin position="31"/>
        <end position="53"/>
    </location>
</feature>
<dbReference type="EMBL" id="BEXA01000003">
    <property type="protein sequence ID" value="GAY73223.1"/>
    <property type="molecule type" value="Genomic_DNA"/>
</dbReference>